<organism evidence="3">
    <name type="scientific">Methanobacterium veterum</name>
    <dbReference type="NCBI Taxonomy" id="408577"/>
    <lineage>
        <taxon>Archaea</taxon>
        <taxon>Methanobacteriati</taxon>
        <taxon>Methanobacteriota</taxon>
        <taxon>Methanomada group</taxon>
        <taxon>Methanobacteria</taxon>
        <taxon>Methanobacteriales</taxon>
        <taxon>Methanobacteriaceae</taxon>
        <taxon>Methanobacterium</taxon>
    </lineage>
</organism>
<feature type="transmembrane region" description="Helical" evidence="1">
    <location>
        <begin position="92"/>
        <end position="113"/>
    </location>
</feature>
<dbReference type="Proteomes" id="UP001068021">
    <property type="component" value="Unassembled WGS sequence"/>
</dbReference>
<dbReference type="EMBL" id="JAPVES010000030">
    <property type="protein sequence ID" value="MCZ3372609.1"/>
    <property type="molecule type" value="Genomic_DNA"/>
</dbReference>
<protein>
    <submittedName>
        <fullName evidence="3">Uncharacterized protein</fullName>
    </submittedName>
</protein>
<accession>A0A9E5A3P5</accession>
<keyword evidence="4" id="KW-1185">Reference proteome</keyword>
<reference evidence="3" key="1">
    <citation type="submission" date="2022-12" db="EMBL/GenBank/DDBJ databases">
        <title>Reclassification of two methanogenic archaea species isolated from the Kolyma lowland permafrost.</title>
        <authorList>
            <person name="Trubitsyn V.E."/>
            <person name="Rivkina E.M."/>
            <person name="Shcherbakova V.A."/>
        </authorList>
    </citation>
    <scope>NUCLEOTIDE SEQUENCE</scope>
    <source>
        <strain evidence="2">M2</strain>
        <strain evidence="3">MK4</strain>
    </source>
</reference>
<keyword evidence="1" id="KW-1133">Transmembrane helix</keyword>
<evidence type="ECO:0000313" key="2">
    <source>
        <dbReference type="EMBL" id="MCZ3364854.1"/>
    </source>
</evidence>
<gene>
    <name evidence="3" type="ORF">O3H35_08175</name>
    <name evidence="2" type="ORF">O3H54_03055</name>
</gene>
<evidence type="ECO:0000313" key="4">
    <source>
        <dbReference type="Proteomes" id="UP001068021"/>
    </source>
</evidence>
<feature type="transmembrane region" description="Helical" evidence="1">
    <location>
        <begin position="119"/>
        <end position="142"/>
    </location>
</feature>
<name>A0A9E5A3P5_9EURY</name>
<dbReference type="Pfam" id="PF22564">
    <property type="entry name" value="HAAS"/>
    <property type="match status" value="1"/>
</dbReference>
<dbReference type="RefSeq" id="WP_048080172.1">
    <property type="nucleotide sequence ID" value="NZ_JAPVER010000018.1"/>
</dbReference>
<comment type="caution">
    <text evidence="3">The sequence shown here is derived from an EMBL/GenBank/DDBJ whole genome shotgun (WGS) entry which is preliminary data.</text>
</comment>
<evidence type="ECO:0000256" key="1">
    <source>
        <dbReference type="SAM" id="Phobius"/>
    </source>
</evidence>
<keyword evidence="1" id="KW-0812">Transmembrane</keyword>
<sequence length="151" mass="17731">MYNNLIKEYINKVTKNMGSNQRKEVSKELETHILDSAEALAAKKNVDIDESIIHEVIDRMGSPEEVSAMYSPEKTFSDKVVDQLKEILRITVHFIIIVTIVWIVLFIAFWIYFGRTDYIEFNMFTLLIMIIIYLVIIAFHMVKKLKIFSQH</sequence>
<evidence type="ECO:0000313" key="3">
    <source>
        <dbReference type="EMBL" id="MCZ3372609.1"/>
    </source>
</evidence>
<keyword evidence="1" id="KW-0472">Membrane</keyword>
<dbReference type="EMBL" id="JAPVER010000018">
    <property type="protein sequence ID" value="MCZ3364854.1"/>
    <property type="molecule type" value="Genomic_DNA"/>
</dbReference>
<dbReference type="Proteomes" id="UP001074446">
    <property type="component" value="Unassembled WGS sequence"/>
</dbReference>
<proteinExistence type="predicted"/>
<dbReference type="AlphaFoldDB" id="A0A9E5A3P5"/>